<dbReference type="InterPro" id="IPR032675">
    <property type="entry name" value="LRR_dom_sf"/>
</dbReference>
<evidence type="ECO:0000259" key="3">
    <source>
        <dbReference type="Pfam" id="PF25019"/>
    </source>
</evidence>
<reference evidence="4 5" key="1">
    <citation type="submission" date="2021-02" db="EMBL/GenBank/DDBJ databases">
        <title>Plant Genome Project.</title>
        <authorList>
            <person name="Zhang R.-G."/>
        </authorList>
    </citation>
    <scope>NUCLEOTIDE SEQUENCE [LARGE SCALE GENOMIC DNA]</scope>
    <source>
        <tissue evidence="4">Leaves</tissue>
    </source>
</reference>
<accession>A0ABQ8HTC4</accession>
<dbReference type="EMBL" id="JAFEMO010000007">
    <property type="protein sequence ID" value="KAH7567600.1"/>
    <property type="molecule type" value="Genomic_DNA"/>
</dbReference>
<organism evidence="4 5">
    <name type="scientific">Xanthoceras sorbifolium</name>
    <dbReference type="NCBI Taxonomy" id="99658"/>
    <lineage>
        <taxon>Eukaryota</taxon>
        <taxon>Viridiplantae</taxon>
        <taxon>Streptophyta</taxon>
        <taxon>Embryophyta</taxon>
        <taxon>Tracheophyta</taxon>
        <taxon>Spermatophyta</taxon>
        <taxon>Magnoliopsida</taxon>
        <taxon>eudicotyledons</taxon>
        <taxon>Gunneridae</taxon>
        <taxon>Pentapetalae</taxon>
        <taxon>rosids</taxon>
        <taxon>malvids</taxon>
        <taxon>Sapindales</taxon>
        <taxon>Sapindaceae</taxon>
        <taxon>Xanthoceroideae</taxon>
        <taxon>Xanthoceras</taxon>
    </lineage>
</organism>
<evidence type="ECO:0000313" key="4">
    <source>
        <dbReference type="EMBL" id="KAH7567600.1"/>
    </source>
</evidence>
<gene>
    <name evidence="4" type="ORF">JRO89_XS07G0100900</name>
</gene>
<dbReference type="Pfam" id="PF25019">
    <property type="entry name" value="LRR_R13L1-DRL21"/>
    <property type="match status" value="1"/>
</dbReference>
<dbReference type="PANTHER" id="PTHR47186:SF3">
    <property type="entry name" value="OS09G0267800 PROTEIN"/>
    <property type="match status" value="1"/>
</dbReference>
<dbReference type="InterPro" id="IPR056789">
    <property type="entry name" value="LRR_R13L1-DRL21"/>
</dbReference>
<dbReference type="Proteomes" id="UP000827721">
    <property type="component" value="Unassembled WGS sequence"/>
</dbReference>
<dbReference type="Gene3D" id="3.80.10.10">
    <property type="entry name" value="Ribonuclease Inhibitor"/>
    <property type="match status" value="2"/>
</dbReference>
<keyword evidence="5" id="KW-1185">Reference proteome</keyword>
<dbReference type="SUPFAM" id="SSF52058">
    <property type="entry name" value="L domain-like"/>
    <property type="match status" value="1"/>
</dbReference>
<evidence type="ECO:0000313" key="5">
    <source>
        <dbReference type="Proteomes" id="UP000827721"/>
    </source>
</evidence>
<evidence type="ECO:0000256" key="1">
    <source>
        <dbReference type="ARBA" id="ARBA00022737"/>
    </source>
</evidence>
<feature type="domain" description="Disease resistance protein winged helix" evidence="2">
    <location>
        <begin position="42"/>
        <end position="79"/>
    </location>
</feature>
<feature type="domain" description="R13L1/DRL21-like LRR repeat region" evidence="3">
    <location>
        <begin position="220"/>
        <end position="348"/>
    </location>
</feature>
<protein>
    <submittedName>
        <fullName evidence="4">Uncharacterized protein</fullName>
    </submittedName>
</protein>
<dbReference type="Pfam" id="PF23559">
    <property type="entry name" value="WHD_DRP"/>
    <property type="match status" value="1"/>
</dbReference>
<sequence length="384" mass="44437">MVKKCGSLPLAANALRSLIRFKREEEEWLDVYESELWNARKGYDFLNKLTWLFFFQNVNKDDDASVTKCKMHDLVYDLAESIAGNEFIILEYSRNLGEAHPDLFSSFRDLHALNLGGNDIKRLHNLVSCLISLRYLNISNTFIETLPKSISDLNYLQVLNLAYCYDLIKLPMKLVELVYLRHLMIHGCDKLSHLPNCIGKLVQFQTLSTFIVGTGTYQGLKQLQFLRFVGELNIRQLGNAIESRLANLRMKPKLRSLGLSWRNDHDDLIMSNNNHSRLAEELLKHLQSHRNLKTLSINGYTGKYFPRWIGIPELPNLTNILLIYCKRCEHLPTLGQLPFLKVIYMSGMSNVKNIGIEFYGRVSGRQSQSLQELSFIDFPNLKFW</sequence>
<dbReference type="PANTHER" id="PTHR47186">
    <property type="entry name" value="LEUCINE-RICH REPEAT-CONTAINING PROTEIN 57"/>
    <property type="match status" value="1"/>
</dbReference>
<proteinExistence type="predicted"/>
<dbReference type="InterPro" id="IPR058922">
    <property type="entry name" value="WHD_DRP"/>
</dbReference>
<evidence type="ECO:0000259" key="2">
    <source>
        <dbReference type="Pfam" id="PF23559"/>
    </source>
</evidence>
<dbReference type="PROSITE" id="PS51450">
    <property type="entry name" value="LRR"/>
    <property type="match status" value="1"/>
</dbReference>
<dbReference type="InterPro" id="IPR001611">
    <property type="entry name" value="Leu-rich_rpt"/>
</dbReference>
<comment type="caution">
    <text evidence="4">The sequence shown here is derived from an EMBL/GenBank/DDBJ whole genome shotgun (WGS) entry which is preliminary data.</text>
</comment>
<name>A0ABQ8HTC4_9ROSI</name>
<keyword evidence="1" id="KW-0677">Repeat</keyword>